<dbReference type="SUPFAM" id="SSF69118">
    <property type="entry name" value="AhpD-like"/>
    <property type="match status" value="1"/>
</dbReference>
<dbReference type="PANTHER" id="PTHR35446:SF2">
    <property type="entry name" value="CARBOXYMUCONOLACTONE DECARBOXYLASE-LIKE DOMAIN-CONTAINING PROTEIN"/>
    <property type="match status" value="1"/>
</dbReference>
<gene>
    <name evidence="2" type="ORF">MED92_06048</name>
</gene>
<dbReference type="OrthoDB" id="9808310at2"/>
<dbReference type="Pfam" id="PF02627">
    <property type="entry name" value="CMD"/>
    <property type="match status" value="1"/>
</dbReference>
<dbReference type="EMBL" id="AAOW01000002">
    <property type="protein sequence ID" value="EAR62657.1"/>
    <property type="molecule type" value="Genomic_DNA"/>
</dbReference>
<dbReference type="InterPro" id="IPR010195">
    <property type="entry name" value="Uncharacterised_peroxidase-rel"/>
</dbReference>
<comment type="caution">
    <text evidence="2">The sequence shown here is derived from an EMBL/GenBank/DDBJ whole genome shotgun (WGS) entry which is preliminary data.</text>
</comment>
<dbReference type="InterPro" id="IPR029032">
    <property type="entry name" value="AhpD-like"/>
</dbReference>
<dbReference type="NCBIfam" id="TIGR00778">
    <property type="entry name" value="ahpD_dom"/>
    <property type="match status" value="1"/>
</dbReference>
<evidence type="ECO:0000313" key="2">
    <source>
        <dbReference type="EMBL" id="EAR62657.1"/>
    </source>
</evidence>
<proteinExistence type="predicted"/>
<evidence type="ECO:0000259" key="1">
    <source>
        <dbReference type="Pfam" id="PF02627"/>
    </source>
</evidence>
<dbReference type="InterPro" id="IPR004675">
    <property type="entry name" value="AhpD_core"/>
</dbReference>
<dbReference type="Proteomes" id="UP000002171">
    <property type="component" value="Unassembled WGS sequence"/>
</dbReference>
<organism evidence="2 3">
    <name type="scientific">Neptuniibacter caesariensis</name>
    <dbReference type="NCBI Taxonomy" id="207954"/>
    <lineage>
        <taxon>Bacteria</taxon>
        <taxon>Pseudomonadati</taxon>
        <taxon>Pseudomonadota</taxon>
        <taxon>Gammaproteobacteria</taxon>
        <taxon>Oceanospirillales</taxon>
        <taxon>Oceanospirillaceae</taxon>
        <taxon>Neptuniibacter</taxon>
    </lineage>
</organism>
<accession>A0A7U8C6W5</accession>
<evidence type="ECO:0000313" key="3">
    <source>
        <dbReference type="Proteomes" id="UP000002171"/>
    </source>
</evidence>
<dbReference type="GO" id="GO:0051920">
    <property type="term" value="F:peroxiredoxin activity"/>
    <property type="evidence" value="ECO:0007669"/>
    <property type="project" value="InterPro"/>
</dbReference>
<keyword evidence="2" id="KW-0560">Oxidoreductase</keyword>
<dbReference type="InterPro" id="IPR003779">
    <property type="entry name" value="CMD-like"/>
</dbReference>
<dbReference type="Gene3D" id="1.20.5.810">
    <property type="entry name" value="AhpD-like"/>
    <property type="match status" value="1"/>
</dbReference>
<feature type="domain" description="Carboxymuconolactone decarboxylase-like" evidence="1">
    <location>
        <begin position="56"/>
        <end position="105"/>
    </location>
</feature>
<protein>
    <submittedName>
        <fullName evidence="2">Alkylhydroperoxidase AhpD family core domain protein</fullName>
    </submittedName>
</protein>
<sequence length="193" mass="21948">MKSQPDHITALDLPIPEHDQLSPEFQKYFSVCEEKLGMVPNVLKAYSQNQAQLDVFSRIYNELMFGESGLSVLEKEMIAVAVSSTNACYYCQVAHGAAVRQYSEDPKLGELMVMNYRVAELSERHRAMLDFAVKLTETPHKILEADRQALRDAGFSDQDIWDIANITGFYNMTNRVASASDMQPNPEYHSLYR</sequence>
<keyword evidence="3" id="KW-1185">Reference proteome</keyword>
<reference evidence="2 3" key="1">
    <citation type="submission" date="2006-02" db="EMBL/GenBank/DDBJ databases">
        <authorList>
            <person name="Pinhassi J."/>
            <person name="Pedros-Alio C."/>
            <person name="Ferriera S."/>
            <person name="Johnson J."/>
            <person name="Kravitz S."/>
            <person name="Halpern A."/>
            <person name="Remington K."/>
            <person name="Beeson K."/>
            <person name="Tran B."/>
            <person name="Rogers Y.-H."/>
            <person name="Friedman R."/>
            <person name="Venter J.C."/>
        </authorList>
    </citation>
    <scope>NUCLEOTIDE SEQUENCE [LARGE SCALE GENOMIC DNA]</scope>
    <source>
        <strain evidence="2 3">MED92</strain>
    </source>
</reference>
<dbReference type="NCBIfam" id="TIGR01926">
    <property type="entry name" value="peroxid_rel"/>
    <property type="match status" value="1"/>
</dbReference>
<name>A0A7U8C6W5_NEPCE</name>
<dbReference type="PANTHER" id="PTHR35446">
    <property type="entry name" value="SI:CH211-175M2.5"/>
    <property type="match status" value="1"/>
</dbReference>
<dbReference type="Gene3D" id="1.20.1290.10">
    <property type="entry name" value="AhpD-like"/>
    <property type="match status" value="1"/>
</dbReference>
<keyword evidence="2" id="KW-0575">Peroxidase</keyword>
<dbReference type="AlphaFoldDB" id="A0A7U8C6W5"/>
<dbReference type="RefSeq" id="WP_007021675.1">
    <property type="nucleotide sequence ID" value="NZ_CH724126.1"/>
</dbReference>